<feature type="domain" description="JAB" evidence="6">
    <location>
        <begin position="13"/>
        <end position="111"/>
    </location>
</feature>
<evidence type="ECO:0000256" key="3">
    <source>
        <dbReference type="ARBA" id="ARBA00022801"/>
    </source>
</evidence>
<dbReference type="EMBL" id="CP011339">
    <property type="protein sequence ID" value="AKV67143.1"/>
    <property type="molecule type" value="Genomic_DNA"/>
</dbReference>
<keyword evidence="8" id="KW-1185">Reference proteome</keyword>
<sequence>MLSYQNIKTIFSQKSFLAIAAETYESYKTETGGIFLGIRNPNKWYILETLDSGLNPIFRPGYFEYDNAYINHLSNKIARFYREPIEVLGLWHRHPSSFDCFSQTDDITNKKYASQNSDEAISALVNLDPDFRLTMYHVLIEPDSLSRPQYTKIPIEVGDHLIPEKFLTLKSFPDSLENINQH</sequence>
<dbReference type="AlphaFoldDB" id="A0A0K1RZE6"/>
<dbReference type="KEGG" id="mpk:VL20_2019"/>
<evidence type="ECO:0000313" key="7">
    <source>
        <dbReference type="EMBL" id="AKV67143.1"/>
    </source>
</evidence>
<accession>A0A0K1RZE6</accession>
<reference evidence="7 8" key="1">
    <citation type="journal article" date="2016" name="Stand. Genomic Sci.">
        <title>Complete genome sequence and genomic characterization of Microcystis panniformis FACHB 1757 by third-generation sequencing.</title>
        <authorList>
            <person name="Zhang J.Y."/>
            <person name="Guan R."/>
            <person name="Zhang H.J."/>
            <person name="Li H."/>
            <person name="Xiao P."/>
            <person name="Yu G.L."/>
            <person name="Du L."/>
            <person name="Cao D.M."/>
            <person name="Zhu B.C."/>
            <person name="Li R.H."/>
            <person name="Lu Z.H."/>
        </authorList>
    </citation>
    <scope>NUCLEOTIDE SEQUENCE [LARGE SCALE GENOMIC DNA]</scope>
    <source>
        <strain evidence="7 8">FACHB-1757</strain>
    </source>
</reference>
<keyword evidence="2" id="KW-0479">Metal-binding</keyword>
<evidence type="ECO:0000256" key="5">
    <source>
        <dbReference type="ARBA" id="ARBA00023049"/>
    </source>
</evidence>
<proteinExistence type="predicted"/>
<evidence type="ECO:0000256" key="4">
    <source>
        <dbReference type="ARBA" id="ARBA00022833"/>
    </source>
</evidence>
<dbReference type="Gene3D" id="3.40.140.10">
    <property type="entry name" value="Cytidine Deaminase, domain 2"/>
    <property type="match status" value="1"/>
</dbReference>
<gene>
    <name evidence="7" type="ORF">VL20_2019</name>
</gene>
<evidence type="ECO:0000256" key="1">
    <source>
        <dbReference type="ARBA" id="ARBA00022670"/>
    </source>
</evidence>
<keyword evidence="3" id="KW-0378">Hydrolase</keyword>
<dbReference type="RefSeq" id="WP_052276209.1">
    <property type="nucleotide sequence ID" value="NZ_CP011339.1"/>
</dbReference>
<dbReference type="GO" id="GO:0046872">
    <property type="term" value="F:metal ion binding"/>
    <property type="evidence" value="ECO:0007669"/>
    <property type="project" value="UniProtKB-KW"/>
</dbReference>
<dbReference type="SUPFAM" id="SSF102712">
    <property type="entry name" value="JAB1/MPN domain"/>
    <property type="match status" value="1"/>
</dbReference>
<dbReference type="Pfam" id="PF14464">
    <property type="entry name" value="Prok-JAB"/>
    <property type="match status" value="1"/>
</dbReference>
<keyword evidence="5" id="KW-0482">Metalloprotease</keyword>
<keyword evidence="1" id="KW-0645">Protease</keyword>
<organism evidence="7 8">
    <name type="scientific">Microcystis panniformis FACHB-1757</name>
    <dbReference type="NCBI Taxonomy" id="1638788"/>
    <lineage>
        <taxon>Bacteria</taxon>
        <taxon>Bacillati</taxon>
        <taxon>Cyanobacteriota</taxon>
        <taxon>Cyanophyceae</taxon>
        <taxon>Oscillatoriophycideae</taxon>
        <taxon>Chroococcales</taxon>
        <taxon>Microcystaceae</taxon>
        <taxon>Microcystis</taxon>
    </lineage>
</organism>
<dbReference type="InterPro" id="IPR028090">
    <property type="entry name" value="JAB_dom_prok"/>
</dbReference>
<name>A0A0K1RZE6_9CHRO</name>
<dbReference type="PATRIC" id="fig|1638788.3.peg.2032"/>
<dbReference type="GO" id="GO:0008237">
    <property type="term" value="F:metallopeptidase activity"/>
    <property type="evidence" value="ECO:0007669"/>
    <property type="project" value="UniProtKB-KW"/>
</dbReference>
<dbReference type="Proteomes" id="UP000068167">
    <property type="component" value="Chromosome"/>
</dbReference>
<evidence type="ECO:0000313" key="8">
    <source>
        <dbReference type="Proteomes" id="UP000068167"/>
    </source>
</evidence>
<keyword evidence="4" id="KW-0862">Zinc</keyword>
<evidence type="ECO:0000256" key="2">
    <source>
        <dbReference type="ARBA" id="ARBA00022723"/>
    </source>
</evidence>
<evidence type="ECO:0000259" key="6">
    <source>
        <dbReference type="Pfam" id="PF14464"/>
    </source>
</evidence>
<dbReference type="GO" id="GO:0006508">
    <property type="term" value="P:proteolysis"/>
    <property type="evidence" value="ECO:0007669"/>
    <property type="project" value="UniProtKB-KW"/>
</dbReference>
<protein>
    <recommendedName>
        <fullName evidence="6">JAB domain-containing protein</fullName>
    </recommendedName>
</protein>